<evidence type="ECO:0000313" key="1">
    <source>
        <dbReference type="EMBL" id="SPF47418.1"/>
    </source>
</evidence>
<protein>
    <submittedName>
        <fullName evidence="1">Uncharacterized protein</fullName>
    </submittedName>
</protein>
<accession>A0A2U3L6B9</accession>
<sequence length="73" mass="8441">MRRGQNHHGKTMEEWRQRLALFVRRNIPRDKVNAVQFVLGERGAGEGDVPAVDWVEGSAKKSYVHGWLETLRI</sequence>
<name>A0A2U3L6B9_9BACT</name>
<dbReference type="AlphaFoldDB" id="A0A2U3L6B9"/>
<reference evidence="2" key="1">
    <citation type="submission" date="2018-02" db="EMBL/GenBank/DDBJ databases">
        <authorList>
            <person name="Hausmann B."/>
        </authorList>
    </citation>
    <scope>NUCLEOTIDE SEQUENCE [LARGE SCALE GENOMIC DNA]</scope>
    <source>
        <strain evidence="2">Peat soil MAG SbA1</strain>
    </source>
</reference>
<dbReference type="Proteomes" id="UP000238701">
    <property type="component" value="Unassembled WGS sequence"/>
</dbReference>
<organism evidence="1 2">
    <name type="scientific">Candidatus Sulfotelmatobacter kueseliae</name>
    <dbReference type="NCBI Taxonomy" id="2042962"/>
    <lineage>
        <taxon>Bacteria</taxon>
        <taxon>Pseudomonadati</taxon>
        <taxon>Acidobacteriota</taxon>
        <taxon>Terriglobia</taxon>
        <taxon>Terriglobales</taxon>
        <taxon>Candidatus Korobacteraceae</taxon>
        <taxon>Candidatus Sulfotelmatobacter</taxon>
    </lineage>
</organism>
<dbReference type="EMBL" id="OMOD01000171">
    <property type="protein sequence ID" value="SPF47418.1"/>
    <property type="molecule type" value="Genomic_DNA"/>
</dbReference>
<gene>
    <name evidence="1" type="ORF">SBA1_740032</name>
</gene>
<evidence type="ECO:0000313" key="2">
    <source>
        <dbReference type="Proteomes" id="UP000238701"/>
    </source>
</evidence>
<proteinExistence type="predicted"/>